<feature type="domain" description="Acyltransferase 3" evidence="8">
    <location>
        <begin position="17"/>
        <end position="324"/>
    </location>
</feature>
<evidence type="ECO:0000256" key="4">
    <source>
        <dbReference type="ARBA" id="ARBA00022692"/>
    </source>
</evidence>
<comment type="similarity">
    <text evidence="2">Belongs to the acyltransferase 3 family.</text>
</comment>
<dbReference type="EMBL" id="AP019309">
    <property type="protein sequence ID" value="BBH27430.1"/>
    <property type="molecule type" value="Genomic_DNA"/>
</dbReference>
<evidence type="ECO:0000256" key="5">
    <source>
        <dbReference type="ARBA" id="ARBA00022989"/>
    </source>
</evidence>
<name>A0A3G9J8Q6_9FIRM</name>
<keyword evidence="10" id="KW-1185">Reference proteome</keyword>
<feature type="transmembrane region" description="Helical" evidence="7">
    <location>
        <begin position="191"/>
        <end position="209"/>
    </location>
</feature>
<evidence type="ECO:0000256" key="2">
    <source>
        <dbReference type="ARBA" id="ARBA00007400"/>
    </source>
</evidence>
<feature type="transmembrane region" description="Helical" evidence="7">
    <location>
        <begin position="165"/>
        <end position="185"/>
    </location>
</feature>
<evidence type="ECO:0000256" key="3">
    <source>
        <dbReference type="ARBA" id="ARBA00022475"/>
    </source>
</evidence>
<evidence type="ECO:0000259" key="8">
    <source>
        <dbReference type="Pfam" id="PF01757"/>
    </source>
</evidence>
<dbReference type="PANTHER" id="PTHR40074">
    <property type="entry name" value="O-ACETYLTRANSFERASE WECH"/>
    <property type="match status" value="1"/>
</dbReference>
<dbReference type="PANTHER" id="PTHR40074:SF2">
    <property type="entry name" value="O-ACETYLTRANSFERASE WECH"/>
    <property type="match status" value="1"/>
</dbReference>
<feature type="transmembrane region" description="Helical" evidence="7">
    <location>
        <begin position="12"/>
        <end position="29"/>
    </location>
</feature>
<evidence type="ECO:0000256" key="1">
    <source>
        <dbReference type="ARBA" id="ARBA00004651"/>
    </source>
</evidence>
<feature type="transmembrane region" description="Helical" evidence="7">
    <location>
        <begin position="218"/>
        <end position="235"/>
    </location>
</feature>
<dbReference type="RefSeq" id="WP_125120155.1">
    <property type="nucleotide sequence ID" value="NZ_AP019309.1"/>
</dbReference>
<keyword evidence="6 7" id="KW-0472">Membrane</keyword>
<evidence type="ECO:0000256" key="6">
    <source>
        <dbReference type="ARBA" id="ARBA00023136"/>
    </source>
</evidence>
<dbReference type="InParanoid" id="A0A3G9J8Q6"/>
<proteinExistence type="inferred from homology"/>
<sequence>MKLNYHILSKYRTPLMGIAMISIICMHYFEDLTLYFSQGTIAYAIGRSVLDVVSTFGVEIFLFLSGIGLFYSWHKKHELIPFYKKRFSRVLIPYLAIGSIFFIIYYINRGFDPFKFFKGLFFITFFERGFRTFWYILCIMLCYLLFPFINHFINDSHHELRSLIGLIAATILFNTAIAIINPALFDNIEILLTRLPIFMIGVYFGKLVYEEKTISHKAILFYCLCFIGAITLRVFKTNIGLPFWGVYQRYIAALLALPTMLMFSAVLEYISNNMMQILNFFGKHSLEIFLFHMCYRYFFRAFHLPTIYFPNECLMVALSVFTATLYSYFYTKSYQRHPLRFTFSH</sequence>
<evidence type="ECO:0000313" key="10">
    <source>
        <dbReference type="Proteomes" id="UP000268059"/>
    </source>
</evidence>
<evidence type="ECO:0000256" key="7">
    <source>
        <dbReference type="SAM" id="Phobius"/>
    </source>
</evidence>
<comment type="subcellular location">
    <subcellularLocation>
        <location evidence="1">Cell membrane</location>
        <topology evidence="1">Multi-pass membrane protein</topology>
    </subcellularLocation>
</comment>
<dbReference type="OrthoDB" id="9806160at2"/>
<dbReference type="AlphaFoldDB" id="A0A3G9J8Q6"/>
<dbReference type="GO" id="GO:0005886">
    <property type="term" value="C:plasma membrane"/>
    <property type="evidence" value="ECO:0007669"/>
    <property type="project" value="UniProtKB-SubCell"/>
</dbReference>
<keyword evidence="4 7" id="KW-0812">Transmembrane</keyword>
<keyword evidence="5 7" id="KW-1133">Transmembrane helix</keyword>
<feature type="transmembrane region" description="Helical" evidence="7">
    <location>
        <begin position="91"/>
        <end position="108"/>
    </location>
</feature>
<dbReference type="InterPro" id="IPR002656">
    <property type="entry name" value="Acyl_transf_3_dom"/>
</dbReference>
<dbReference type="KEGG" id="ebm:SG0102_23640"/>
<accession>A0A3G9J8Q6</accession>
<keyword evidence="9" id="KW-0808">Transferase</keyword>
<dbReference type="GO" id="GO:0016413">
    <property type="term" value="F:O-acetyltransferase activity"/>
    <property type="evidence" value="ECO:0007669"/>
    <property type="project" value="TreeGrafter"/>
</dbReference>
<reference evidence="9 10" key="1">
    <citation type="submission" date="2018-11" db="EMBL/GenBank/DDBJ databases">
        <title>Novel Erysipelotrichaceae bacterium isolated from small intestine of a swine.</title>
        <authorList>
            <person name="Kim J.S."/>
            <person name="Choe H."/>
            <person name="Lee Y.R."/>
            <person name="Kim K.M."/>
            <person name="Park D.S."/>
        </authorList>
    </citation>
    <scope>NUCLEOTIDE SEQUENCE [LARGE SCALE GENOMIC DNA]</scope>
    <source>
        <strain evidence="9 10">SG0102</strain>
    </source>
</reference>
<feature type="transmembrane region" description="Helical" evidence="7">
    <location>
        <begin position="247"/>
        <end position="267"/>
    </location>
</feature>
<keyword evidence="9" id="KW-0012">Acyltransferase</keyword>
<feature type="transmembrane region" description="Helical" evidence="7">
    <location>
        <begin position="49"/>
        <end position="71"/>
    </location>
</feature>
<dbReference type="Proteomes" id="UP000268059">
    <property type="component" value="Chromosome"/>
</dbReference>
<gene>
    <name evidence="9" type="ORF">SG0102_23640</name>
</gene>
<feature type="transmembrane region" description="Helical" evidence="7">
    <location>
        <begin position="288"/>
        <end position="308"/>
    </location>
</feature>
<feature type="transmembrane region" description="Helical" evidence="7">
    <location>
        <begin position="133"/>
        <end position="153"/>
    </location>
</feature>
<protein>
    <submittedName>
        <fullName evidence="9">Acyltransferase</fullName>
    </submittedName>
</protein>
<evidence type="ECO:0000313" key="9">
    <source>
        <dbReference type="EMBL" id="BBH27430.1"/>
    </source>
</evidence>
<organism evidence="9 10">
    <name type="scientific">Intestinibaculum porci</name>
    <dbReference type="NCBI Taxonomy" id="2487118"/>
    <lineage>
        <taxon>Bacteria</taxon>
        <taxon>Bacillati</taxon>
        <taxon>Bacillota</taxon>
        <taxon>Erysipelotrichia</taxon>
        <taxon>Erysipelotrichales</taxon>
        <taxon>Erysipelotrichaceae</taxon>
        <taxon>Intestinibaculum</taxon>
    </lineage>
</organism>
<dbReference type="GO" id="GO:0009246">
    <property type="term" value="P:enterobacterial common antigen biosynthetic process"/>
    <property type="evidence" value="ECO:0007669"/>
    <property type="project" value="TreeGrafter"/>
</dbReference>
<dbReference type="Pfam" id="PF01757">
    <property type="entry name" value="Acyl_transf_3"/>
    <property type="match status" value="1"/>
</dbReference>
<feature type="transmembrane region" description="Helical" evidence="7">
    <location>
        <begin position="314"/>
        <end position="331"/>
    </location>
</feature>
<keyword evidence="3" id="KW-1003">Cell membrane</keyword>